<accession>A0A6N9T196</accession>
<dbReference type="Proteomes" id="UP000469011">
    <property type="component" value="Unassembled WGS sequence"/>
</dbReference>
<organism evidence="1 2">
    <name type="scientific">Jiella pacifica</name>
    <dbReference type="NCBI Taxonomy" id="2696469"/>
    <lineage>
        <taxon>Bacteria</taxon>
        <taxon>Pseudomonadati</taxon>
        <taxon>Pseudomonadota</taxon>
        <taxon>Alphaproteobacteria</taxon>
        <taxon>Hyphomicrobiales</taxon>
        <taxon>Aurantimonadaceae</taxon>
        <taxon>Jiella</taxon>
    </lineage>
</organism>
<name>A0A6N9T196_9HYPH</name>
<sequence>MGSGGGFAEIENLREVLLLIVCGSMADCDDDENITARSAAHLHFL</sequence>
<comment type="caution">
    <text evidence="1">The sequence shown here is derived from an EMBL/GenBank/DDBJ whole genome shotgun (WGS) entry which is preliminary data.</text>
</comment>
<dbReference type="EMBL" id="JAAAMG010000008">
    <property type="protein sequence ID" value="NDW05090.1"/>
    <property type="molecule type" value="Genomic_DNA"/>
</dbReference>
<gene>
    <name evidence="1" type="ORF">GTK09_11680</name>
</gene>
<protein>
    <submittedName>
        <fullName evidence="1">Uncharacterized protein</fullName>
    </submittedName>
</protein>
<keyword evidence="2" id="KW-1185">Reference proteome</keyword>
<proteinExistence type="predicted"/>
<evidence type="ECO:0000313" key="1">
    <source>
        <dbReference type="EMBL" id="NDW05090.1"/>
    </source>
</evidence>
<dbReference type="AlphaFoldDB" id="A0A6N9T196"/>
<evidence type="ECO:0000313" key="2">
    <source>
        <dbReference type="Proteomes" id="UP000469011"/>
    </source>
</evidence>
<reference evidence="1 2" key="1">
    <citation type="submission" date="2020-01" db="EMBL/GenBank/DDBJ databases">
        <title>Jiella pacifica sp. nov.</title>
        <authorList>
            <person name="Xue Z."/>
            <person name="Zhu S."/>
            <person name="Chen J."/>
            <person name="Yang J."/>
        </authorList>
    </citation>
    <scope>NUCLEOTIDE SEQUENCE [LARGE SCALE GENOMIC DNA]</scope>
    <source>
        <strain evidence="1 2">40Bstr34</strain>
    </source>
</reference>